<sequence length="263" mass="30314">MREDRRQLSDSSSHISSSEKERGRERKGGSNCPNSWNRDARFRNHIRILTSMAPTICIAEFPMAGTTVSTNIHRRRRSQNGTKRRRFALEEMLRTGTIVETFLPSRENCSRRLDCADAVSDCSIADKSGRCSTNMDEHYRRLVAERRKDLLSIVIRTIILVRRNCILQRRLNALRAETRRFLRSVLNNPENQRQQRSPQMPSNSEDSSFAEKIVTTFVTSPLNLNSTRNSFHRVTSIRDNHDYINEESSSSDKSEDSCSGEKC</sequence>
<dbReference type="AlphaFoldDB" id="A0A6I9WB91"/>
<evidence type="ECO:0000313" key="3">
    <source>
        <dbReference type="RefSeq" id="XP_011637955.1"/>
    </source>
</evidence>
<evidence type="ECO:0000256" key="1">
    <source>
        <dbReference type="SAM" id="MobiDB-lite"/>
    </source>
</evidence>
<gene>
    <name evidence="3" type="primary">LOC105427759</name>
</gene>
<protein>
    <submittedName>
        <fullName evidence="3">Uncharacterized protein LOC105427759 isoform X1</fullName>
    </submittedName>
</protein>
<reference evidence="3" key="1">
    <citation type="submission" date="2025-08" db="UniProtKB">
        <authorList>
            <consortium name="RefSeq"/>
        </authorList>
    </citation>
    <scope>IDENTIFICATION</scope>
</reference>
<keyword evidence="2" id="KW-1185">Reference proteome</keyword>
<feature type="region of interest" description="Disordered" evidence="1">
    <location>
        <begin position="185"/>
        <end position="208"/>
    </location>
</feature>
<feature type="compositionally biased region" description="Basic and acidic residues" evidence="1">
    <location>
        <begin position="17"/>
        <end position="28"/>
    </location>
</feature>
<accession>A0A6I9WB91</accession>
<feature type="region of interest" description="Disordered" evidence="1">
    <location>
        <begin position="241"/>
        <end position="263"/>
    </location>
</feature>
<dbReference type="GeneID" id="105427759"/>
<proteinExistence type="predicted"/>
<dbReference type="RefSeq" id="XP_011637955.1">
    <property type="nucleotide sequence ID" value="XM_011639653.2"/>
</dbReference>
<name>A0A6I9WB91_9HYME</name>
<dbReference type="CTD" id="85457"/>
<dbReference type="Proteomes" id="UP000504615">
    <property type="component" value="Unplaced"/>
</dbReference>
<feature type="compositionally biased region" description="Polar residues" evidence="1">
    <location>
        <begin position="185"/>
        <end position="207"/>
    </location>
</feature>
<dbReference type="OrthoDB" id="6374619at2759"/>
<feature type="region of interest" description="Disordered" evidence="1">
    <location>
        <begin position="1"/>
        <end position="36"/>
    </location>
</feature>
<organism evidence="2 3">
    <name type="scientific">Pogonomyrmex barbatus</name>
    <name type="common">red harvester ant</name>
    <dbReference type="NCBI Taxonomy" id="144034"/>
    <lineage>
        <taxon>Eukaryota</taxon>
        <taxon>Metazoa</taxon>
        <taxon>Ecdysozoa</taxon>
        <taxon>Arthropoda</taxon>
        <taxon>Hexapoda</taxon>
        <taxon>Insecta</taxon>
        <taxon>Pterygota</taxon>
        <taxon>Neoptera</taxon>
        <taxon>Endopterygota</taxon>
        <taxon>Hymenoptera</taxon>
        <taxon>Apocrita</taxon>
        <taxon>Aculeata</taxon>
        <taxon>Formicoidea</taxon>
        <taxon>Formicidae</taxon>
        <taxon>Myrmicinae</taxon>
        <taxon>Pogonomyrmex</taxon>
    </lineage>
</organism>
<evidence type="ECO:0000313" key="2">
    <source>
        <dbReference type="Proteomes" id="UP000504615"/>
    </source>
</evidence>
<dbReference type="KEGG" id="pbar:105427759"/>